<feature type="compositionally biased region" description="Low complexity" evidence="1">
    <location>
        <begin position="89"/>
        <end position="100"/>
    </location>
</feature>
<organism evidence="2 3">
    <name type="scientific">Triplophysa rosa</name>
    <name type="common">Cave loach</name>
    <dbReference type="NCBI Taxonomy" id="992332"/>
    <lineage>
        <taxon>Eukaryota</taxon>
        <taxon>Metazoa</taxon>
        <taxon>Chordata</taxon>
        <taxon>Craniata</taxon>
        <taxon>Vertebrata</taxon>
        <taxon>Euteleostomi</taxon>
        <taxon>Actinopterygii</taxon>
        <taxon>Neopterygii</taxon>
        <taxon>Teleostei</taxon>
        <taxon>Ostariophysi</taxon>
        <taxon>Cypriniformes</taxon>
        <taxon>Nemacheilidae</taxon>
        <taxon>Triplophysa</taxon>
    </lineage>
</organism>
<evidence type="ECO:0000313" key="2">
    <source>
        <dbReference type="EMBL" id="KAI7794585.1"/>
    </source>
</evidence>
<accession>A0A9W7TCB1</accession>
<evidence type="ECO:0000313" key="3">
    <source>
        <dbReference type="Proteomes" id="UP001059041"/>
    </source>
</evidence>
<name>A0A9W7TCB1_TRIRA</name>
<sequence>MSISVTHKLGTFLCPHFKSLNMFQAEERNVVCDQVRRLLREFDSALTPAASVPAREPERPRLEVFAELNRKATTNLQHGFSDALDRYTPRSSQSQSSSPRIEVLKRVYAANSFRETRCDGNAHTCTPRPTCSAW</sequence>
<feature type="region of interest" description="Disordered" evidence="1">
    <location>
        <begin position="79"/>
        <end position="100"/>
    </location>
</feature>
<evidence type="ECO:0000256" key="1">
    <source>
        <dbReference type="SAM" id="MobiDB-lite"/>
    </source>
</evidence>
<gene>
    <name evidence="2" type="ORF">IRJ41_016778</name>
</gene>
<dbReference type="EMBL" id="JAFHDT010000021">
    <property type="protein sequence ID" value="KAI7794585.1"/>
    <property type="molecule type" value="Genomic_DNA"/>
</dbReference>
<comment type="caution">
    <text evidence="2">The sequence shown here is derived from an EMBL/GenBank/DDBJ whole genome shotgun (WGS) entry which is preliminary data.</text>
</comment>
<proteinExistence type="predicted"/>
<dbReference type="AlphaFoldDB" id="A0A9W7TCB1"/>
<protein>
    <submittedName>
        <fullName evidence="2">Uncharacterized protein</fullName>
    </submittedName>
</protein>
<reference evidence="2" key="1">
    <citation type="submission" date="2021-02" db="EMBL/GenBank/DDBJ databases">
        <title>Comparative genomics reveals that relaxation of natural selection precedes convergent phenotypic evolution of cavefish.</title>
        <authorList>
            <person name="Peng Z."/>
        </authorList>
    </citation>
    <scope>NUCLEOTIDE SEQUENCE</scope>
    <source>
        <tissue evidence="2">Muscle</tissue>
    </source>
</reference>
<keyword evidence="3" id="KW-1185">Reference proteome</keyword>
<dbReference type="Proteomes" id="UP001059041">
    <property type="component" value="Linkage Group LG21"/>
</dbReference>